<dbReference type="SFLD" id="SFLDG01082">
    <property type="entry name" value="B12-binding_domain_containing"/>
    <property type="match status" value="1"/>
</dbReference>
<keyword evidence="7 10" id="KW-0408">Iron</keyword>
<dbReference type="GO" id="GO:0006779">
    <property type="term" value="P:porphyrin-containing compound biosynthetic process"/>
    <property type="evidence" value="ECO:0007669"/>
    <property type="project" value="InterPro"/>
</dbReference>
<dbReference type="GO" id="GO:0004109">
    <property type="term" value="F:coproporphyrinogen oxidase activity"/>
    <property type="evidence" value="ECO:0007669"/>
    <property type="project" value="InterPro"/>
</dbReference>
<evidence type="ECO:0000256" key="3">
    <source>
        <dbReference type="ARBA" id="ARBA00017228"/>
    </source>
</evidence>
<dbReference type="InterPro" id="IPR007197">
    <property type="entry name" value="rSAM"/>
</dbReference>
<evidence type="ECO:0000313" key="12">
    <source>
        <dbReference type="EMBL" id="MBB5285941.1"/>
    </source>
</evidence>
<comment type="cofactor">
    <cofactor evidence="1">
        <name>[4Fe-4S] cluster</name>
        <dbReference type="ChEBI" id="CHEBI:49883"/>
    </cofactor>
</comment>
<dbReference type="RefSeq" id="WP_184176580.1">
    <property type="nucleotide sequence ID" value="NZ_JACHGF010000007.1"/>
</dbReference>
<reference evidence="12 13" key="1">
    <citation type="submission" date="2020-08" db="EMBL/GenBank/DDBJ databases">
        <title>Genomic Encyclopedia of Type Strains, Phase IV (KMG-IV): sequencing the most valuable type-strain genomes for metagenomic binning, comparative biology and taxonomic classification.</title>
        <authorList>
            <person name="Goeker M."/>
        </authorList>
    </citation>
    <scope>NUCLEOTIDE SEQUENCE [LARGE SCALE GENOMIC DNA]</scope>
    <source>
        <strain evidence="12 13">DSM 105074</strain>
    </source>
</reference>
<dbReference type="SUPFAM" id="SSF102114">
    <property type="entry name" value="Radical SAM enzymes"/>
    <property type="match status" value="1"/>
</dbReference>
<accession>A0A840TQ52</accession>
<keyword evidence="6 10" id="KW-0479">Metal-binding</keyword>
<keyword evidence="8 10" id="KW-0411">Iron-sulfur</keyword>
<organism evidence="12 13">
    <name type="scientific">Rhabdobacter roseus</name>
    <dbReference type="NCBI Taxonomy" id="1655419"/>
    <lineage>
        <taxon>Bacteria</taxon>
        <taxon>Pseudomonadati</taxon>
        <taxon>Bacteroidota</taxon>
        <taxon>Cytophagia</taxon>
        <taxon>Cytophagales</taxon>
        <taxon>Cytophagaceae</taxon>
        <taxon>Rhabdobacter</taxon>
    </lineage>
</organism>
<dbReference type="Pfam" id="PF04055">
    <property type="entry name" value="Radical_SAM"/>
    <property type="match status" value="1"/>
</dbReference>
<keyword evidence="9 10" id="KW-0143">Chaperone</keyword>
<dbReference type="GO" id="GO:0051539">
    <property type="term" value="F:4 iron, 4 sulfur cluster binding"/>
    <property type="evidence" value="ECO:0007669"/>
    <property type="project" value="UniProtKB-UniRule"/>
</dbReference>
<comment type="subcellular location">
    <subcellularLocation>
        <location evidence="10">Cytoplasm</location>
    </subcellularLocation>
</comment>
<dbReference type="InterPro" id="IPR034505">
    <property type="entry name" value="Coproporphyrinogen-III_oxidase"/>
</dbReference>
<dbReference type="EMBL" id="JACHGF010000007">
    <property type="protein sequence ID" value="MBB5285941.1"/>
    <property type="molecule type" value="Genomic_DNA"/>
</dbReference>
<evidence type="ECO:0000259" key="11">
    <source>
        <dbReference type="PROSITE" id="PS51918"/>
    </source>
</evidence>
<evidence type="ECO:0000313" key="13">
    <source>
        <dbReference type="Proteomes" id="UP000557307"/>
    </source>
</evidence>
<dbReference type="GO" id="GO:0005737">
    <property type="term" value="C:cytoplasm"/>
    <property type="evidence" value="ECO:0007669"/>
    <property type="project" value="UniProtKB-SubCell"/>
</dbReference>
<evidence type="ECO:0000256" key="1">
    <source>
        <dbReference type="ARBA" id="ARBA00001966"/>
    </source>
</evidence>
<keyword evidence="10" id="KW-0004">4Fe-4S</keyword>
<comment type="similarity">
    <text evidence="2">Belongs to the anaerobic coproporphyrinogen-III oxidase family. HemW subfamily.</text>
</comment>
<dbReference type="SFLD" id="SFLDG01065">
    <property type="entry name" value="anaerobic_coproporphyrinogen-I"/>
    <property type="match status" value="1"/>
</dbReference>
<keyword evidence="10" id="KW-0963">Cytoplasm</keyword>
<evidence type="ECO:0000256" key="2">
    <source>
        <dbReference type="ARBA" id="ARBA00006100"/>
    </source>
</evidence>
<dbReference type="NCBIfam" id="TIGR00539">
    <property type="entry name" value="hemN_rel"/>
    <property type="match status" value="1"/>
</dbReference>
<gene>
    <name evidence="12" type="ORF">HNQ92_004101</name>
</gene>
<dbReference type="SFLD" id="SFLDS00029">
    <property type="entry name" value="Radical_SAM"/>
    <property type="match status" value="1"/>
</dbReference>
<keyword evidence="4 10" id="KW-0349">Heme</keyword>
<keyword evidence="13" id="KW-1185">Reference proteome</keyword>
<dbReference type="Gene3D" id="3.20.20.70">
    <property type="entry name" value="Aldolase class I"/>
    <property type="match status" value="1"/>
</dbReference>
<evidence type="ECO:0000256" key="6">
    <source>
        <dbReference type="ARBA" id="ARBA00022723"/>
    </source>
</evidence>
<dbReference type="InterPro" id="IPR006638">
    <property type="entry name" value="Elp3/MiaA/NifB-like_rSAM"/>
</dbReference>
<feature type="domain" description="Radical SAM core" evidence="11">
    <location>
        <begin position="1"/>
        <end position="230"/>
    </location>
</feature>
<evidence type="ECO:0000256" key="10">
    <source>
        <dbReference type="RuleBase" id="RU364116"/>
    </source>
</evidence>
<keyword evidence="12" id="KW-0560">Oxidoreductase</keyword>
<dbReference type="InterPro" id="IPR004559">
    <property type="entry name" value="HemW-like"/>
</dbReference>
<proteinExistence type="inferred from homology"/>
<comment type="function">
    <text evidence="10">Probably acts as a heme chaperone, transferring heme to an unknown acceptor. Binds one molecule of heme per monomer, possibly covalently. Binds 1 [4Fe-4S] cluster. The cluster is coordinated with 3 cysteines and an exchangeable S-adenosyl-L-methionine.</text>
</comment>
<name>A0A840TQ52_9BACT</name>
<dbReference type="SFLD" id="SFLDF00288">
    <property type="entry name" value="HemN-like__clustered_with_nucl"/>
    <property type="match status" value="1"/>
</dbReference>
<dbReference type="SFLD" id="SFLDF00562">
    <property type="entry name" value="HemN-like__clustered_with_heat"/>
    <property type="match status" value="1"/>
</dbReference>
<protein>
    <recommendedName>
        <fullName evidence="3 10">Heme chaperone HemW</fullName>
    </recommendedName>
</protein>
<dbReference type="InterPro" id="IPR058240">
    <property type="entry name" value="rSAM_sf"/>
</dbReference>
<dbReference type="AlphaFoldDB" id="A0A840TQ52"/>
<evidence type="ECO:0000256" key="8">
    <source>
        <dbReference type="ARBA" id="ARBA00023014"/>
    </source>
</evidence>
<dbReference type="Proteomes" id="UP000557307">
    <property type="component" value="Unassembled WGS sequence"/>
</dbReference>
<dbReference type="PROSITE" id="PS51918">
    <property type="entry name" value="RADICAL_SAM"/>
    <property type="match status" value="1"/>
</dbReference>
<evidence type="ECO:0000256" key="9">
    <source>
        <dbReference type="ARBA" id="ARBA00023186"/>
    </source>
</evidence>
<dbReference type="InterPro" id="IPR013785">
    <property type="entry name" value="Aldolase_TIM"/>
</dbReference>
<evidence type="ECO:0000256" key="4">
    <source>
        <dbReference type="ARBA" id="ARBA00022617"/>
    </source>
</evidence>
<comment type="caution">
    <text evidence="12">The sequence shown here is derived from an EMBL/GenBank/DDBJ whole genome shotgun (WGS) entry which is preliminary data.</text>
</comment>
<dbReference type="SMART" id="SM00729">
    <property type="entry name" value="Elp3"/>
    <property type="match status" value="1"/>
</dbReference>
<evidence type="ECO:0000256" key="7">
    <source>
        <dbReference type="ARBA" id="ARBA00023004"/>
    </source>
</evidence>
<dbReference type="PANTHER" id="PTHR13932:SF5">
    <property type="entry name" value="RADICAL S-ADENOSYL METHIONINE DOMAIN-CONTAINING PROTEIN 1, MITOCHONDRIAL"/>
    <property type="match status" value="1"/>
</dbReference>
<dbReference type="PANTHER" id="PTHR13932">
    <property type="entry name" value="COPROPORPHYRINIGEN III OXIDASE"/>
    <property type="match status" value="1"/>
</dbReference>
<evidence type="ECO:0000256" key="5">
    <source>
        <dbReference type="ARBA" id="ARBA00022691"/>
    </source>
</evidence>
<keyword evidence="5 10" id="KW-0949">S-adenosyl-L-methionine</keyword>
<dbReference type="GO" id="GO:0046872">
    <property type="term" value="F:metal ion binding"/>
    <property type="evidence" value="ECO:0007669"/>
    <property type="project" value="UniProtKB-UniRule"/>
</dbReference>
<dbReference type="CDD" id="cd01335">
    <property type="entry name" value="Radical_SAM"/>
    <property type="match status" value="1"/>
</dbReference>
<sequence length="381" mass="43161">MHLYVHIPFCRQACHYCDFHFSTQTGQKREMTGMIAREIALRSGYLPGTELQTLYLGGGTPSLLDEAELVLLLETARTHFSLKPNAEITLEANPDDLDPTKLRELARAGINRLSIGIQSFNDAHLKYLHRVHSGPEAECCVKQAQDAGISNISIDLIYAIPAPDHQVLREDLERALALRVSHISAYCLTIEPQTVFGNWLHKKKIEPIDDDFAAEQFELLVSQLAQHGYEQYEISNFARDGQYSQHNTAYWQRRSYLGVGPSAHSYDGASRQYNVSHNAQYLRALQRHEVPATREVLSRTDQVNEYLLTGLRTKWGCRLDLLAELSEGGFLRSQNQTLFRLFEKGWLQIINDTLLLTEAGKLFADRVASELFLDSESGLIN</sequence>